<accession>A0A0E9TVW0</accession>
<proteinExistence type="predicted"/>
<dbReference type="EMBL" id="GBXM01050788">
    <property type="protein sequence ID" value="JAH57789.1"/>
    <property type="molecule type" value="Transcribed_RNA"/>
</dbReference>
<sequence length="41" mass="4740">MTVSWLIALKCTMCHVYMTFVSKLYCISIFHCSTDFCINAN</sequence>
<reference evidence="1" key="2">
    <citation type="journal article" date="2015" name="Fish Shellfish Immunol.">
        <title>Early steps in the European eel (Anguilla anguilla)-Vibrio vulnificus interaction in the gills: Role of the RtxA13 toxin.</title>
        <authorList>
            <person name="Callol A."/>
            <person name="Pajuelo D."/>
            <person name="Ebbesson L."/>
            <person name="Teles M."/>
            <person name="MacKenzie S."/>
            <person name="Amaro C."/>
        </authorList>
    </citation>
    <scope>NUCLEOTIDE SEQUENCE</scope>
</reference>
<reference evidence="1" key="1">
    <citation type="submission" date="2014-11" db="EMBL/GenBank/DDBJ databases">
        <authorList>
            <person name="Amaro Gonzalez C."/>
        </authorList>
    </citation>
    <scope>NUCLEOTIDE SEQUENCE</scope>
</reference>
<name>A0A0E9TVW0_ANGAN</name>
<organism evidence="1">
    <name type="scientific">Anguilla anguilla</name>
    <name type="common">European freshwater eel</name>
    <name type="synonym">Muraena anguilla</name>
    <dbReference type="NCBI Taxonomy" id="7936"/>
    <lineage>
        <taxon>Eukaryota</taxon>
        <taxon>Metazoa</taxon>
        <taxon>Chordata</taxon>
        <taxon>Craniata</taxon>
        <taxon>Vertebrata</taxon>
        <taxon>Euteleostomi</taxon>
        <taxon>Actinopterygii</taxon>
        <taxon>Neopterygii</taxon>
        <taxon>Teleostei</taxon>
        <taxon>Anguilliformes</taxon>
        <taxon>Anguillidae</taxon>
        <taxon>Anguilla</taxon>
    </lineage>
</organism>
<evidence type="ECO:0000313" key="1">
    <source>
        <dbReference type="EMBL" id="JAH57789.1"/>
    </source>
</evidence>
<protein>
    <submittedName>
        <fullName evidence="1">Uncharacterized protein</fullName>
    </submittedName>
</protein>
<dbReference type="AlphaFoldDB" id="A0A0E9TVW0"/>